<evidence type="ECO:0008006" key="2">
    <source>
        <dbReference type="Google" id="ProtNLM"/>
    </source>
</evidence>
<evidence type="ECO:0000313" key="1">
    <source>
        <dbReference type="EMBL" id="HDY58883.1"/>
    </source>
</evidence>
<gene>
    <name evidence="1" type="ORF">ENP86_04945</name>
</gene>
<proteinExistence type="predicted"/>
<sequence>MIPGWAGHVDPFYDFRGQNSFRESEPLLPEERFDPYTGNITLVYTDVYLPRDGGLDLKIMRVYNSAIRRYYDGTRVYVPDSWVGLGWSLHMGKLVDPPAMNDYKYIEMPDGSKHTFYSHPDNPGLKWISKEYWILHDRGDFYELLFTNGTKWVFFKNIVGRIPEPAGPYDYYPTQQIIDPSGNVINIFYQVINNQTLIQRIEEASNRIIYFHYDTGGMMNLNSIEIYPENKFYRYYYQDIGGGYSLLKKVQLPGDPTNYYSYQYNYTSGGLTPNEIYEVYNPWGGKVTYSFTTRTIQGRNYRVMGQRTVSAPGGTWSIAYSVISSPEGYLDSTTVTDPYGTKTSFIMYGYPYNPTPGNYWKLGLT</sequence>
<dbReference type="AlphaFoldDB" id="A0A7V0Z5A7"/>
<protein>
    <recommendedName>
        <fullName evidence="2">RHS repeat protein</fullName>
    </recommendedName>
</protein>
<organism evidence="1">
    <name type="scientific">candidate division WOR-3 bacterium</name>
    <dbReference type="NCBI Taxonomy" id="2052148"/>
    <lineage>
        <taxon>Bacteria</taxon>
        <taxon>Bacteria division WOR-3</taxon>
    </lineage>
</organism>
<dbReference type="EMBL" id="DSKY01000014">
    <property type="protein sequence ID" value="HDY58883.1"/>
    <property type="molecule type" value="Genomic_DNA"/>
</dbReference>
<accession>A0A7V0Z5A7</accession>
<comment type="caution">
    <text evidence="1">The sequence shown here is derived from an EMBL/GenBank/DDBJ whole genome shotgun (WGS) entry which is preliminary data.</text>
</comment>
<name>A0A7V0Z5A7_UNCW3</name>
<reference evidence="1" key="1">
    <citation type="journal article" date="2020" name="mSystems">
        <title>Genome- and Community-Level Interaction Insights into Carbon Utilization and Element Cycling Functions of Hydrothermarchaeota in Hydrothermal Sediment.</title>
        <authorList>
            <person name="Zhou Z."/>
            <person name="Liu Y."/>
            <person name="Xu W."/>
            <person name="Pan J."/>
            <person name="Luo Z.H."/>
            <person name="Li M."/>
        </authorList>
    </citation>
    <scope>NUCLEOTIDE SEQUENCE [LARGE SCALE GENOMIC DNA]</scope>
    <source>
        <strain evidence="1">SpSt-258</strain>
    </source>
</reference>